<evidence type="ECO:0000256" key="1">
    <source>
        <dbReference type="ARBA" id="ARBA00022884"/>
    </source>
</evidence>
<keyword evidence="4" id="KW-1185">Reference proteome</keyword>
<keyword evidence="1" id="KW-0694">RNA-binding</keyword>
<feature type="compositionally biased region" description="Gly residues" evidence="2">
    <location>
        <begin position="263"/>
        <end position="273"/>
    </location>
</feature>
<dbReference type="PANTHER" id="PTHR48026:SF12">
    <property type="entry name" value="HETEROGENEOUS NUCLEAR RIBONUCLEOPROTEIN A3"/>
    <property type="match status" value="1"/>
</dbReference>
<reference evidence="3" key="2">
    <citation type="submission" date="2025-08" db="UniProtKB">
        <authorList>
            <consortium name="Ensembl"/>
        </authorList>
    </citation>
    <scope>IDENTIFICATION</scope>
    <source>
        <strain evidence="3">Thorbecke</strain>
    </source>
</reference>
<name>A0A5F9D2M8_RABIT</name>
<dbReference type="GO" id="GO:0000398">
    <property type="term" value="P:mRNA splicing, via spliceosome"/>
    <property type="evidence" value="ECO:0007669"/>
    <property type="project" value="TreeGrafter"/>
</dbReference>
<dbReference type="SMR" id="A0A5F9D2M8"/>
<dbReference type="Proteomes" id="UP000001811">
    <property type="component" value="Chromosome 7"/>
</dbReference>
<dbReference type="AlphaFoldDB" id="A0A5F9D2M8"/>
<evidence type="ECO:0000313" key="4">
    <source>
        <dbReference type="Proteomes" id="UP000001811"/>
    </source>
</evidence>
<dbReference type="Bgee" id="ENSOCUG00000034388">
    <property type="expression patterns" value="Expressed in smooth muscle tissue and 2 other cell types or tissues"/>
</dbReference>
<dbReference type="Ensembl" id="ENSOCUT00000045270.1">
    <property type="protein sequence ID" value="ENSOCUP00000040421.1"/>
    <property type="gene ID" value="ENSOCUG00000034388.1"/>
</dbReference>
<feature type="compositionally biased region" description="Gly residues" evidence="2">
    <location>
        <begin position="203"/>
        <end position="250"/>
    </location>
</feature>
<protein>
    <recommendedName>
        <fullName evidence="5">RRM domain-containing protein</fullName>
    </recommendedName>
</protein>
<reference evidence="3 4" key="1">
    <citation type="journal article" date="2011" name="Nature">
        <title>A high-resolution map of human evolutionary constraint using 29 mammals.</title>
        <authorList>
            <person name="Lindblad-Toh K."/>
            <person name="Garber M."/>
            <person name="Zuk O."/>
            <person name="Lin M.F."/>
            <person name="Parker B.J."/>
            <person name="Washietl S."/>
            <person name="Kheradpour P."/>
            <person name="Ernst J."/>
            <person name="Jordan G."/>
            <person name="Mauceli E."/>
            <person name="Ward L.D."/>
            <person name="Lowe C.B."/>
            <person name="Holloway A.K."/>
            <person name="Clamp M."/>
            <person name="Gnerre S."/>
            <person name="Alfoldi J."/>
            <person name="Beal K."/>
            <person name="Chang J."/>
            <person name="Clawson H."/>
            <person name="Cuff J."/>
            <person name="Di Palma F."/>
            <person name="Fitzgerald S."/>
            <person name="Flicek P."/>
            <person name="Guttman M."/>
            <person name="Hubisz M.J."/>
            <person name="Jaffe D.B."/>
            <person name="Jungreis I."/>
            <person name="Kent W.J."/>
            <person name="Kostka D."/>
            <person name="Lara M."/>
            <person name="Martins A.L."/>
            <person name="Massingham T."/>
            <person name="Moltke I."/>
            <person name="Raney B.J."/>
            <person name="Rasmussen M.D."/>
            <person name="Robinson J."/>
            <person name="Stark A."/>
            <person name="Vilella A.J."/>
            <person name="Wen J."/>
            <person name="Xie X."/>
            <person name="Zody M.C."/>
            <person name="Baldwin J."/>
            <person name="Bloom T."/>
            <person name="Chin C.W."/>
            <person name="Heiman D."/>
            <person name="Nicol R."/>
            <person name="Nusbaum C."/>
            <person name="Young S."/>
            <person name="Wilkinson J."/>
            <person name="Worley K.C."/>
            <person name="Kovar C.L."/>
            <person name="Muzny D.M."/>
            <person name="Gibbs R.A."/>
            <person name="Cree A."/>
            <person name="Dihn H.H."/>
            <person name="Fowler G."/>
            <person name="Jhangiani S."/>
            <person name="Joshi V."/>
            <person name="Lee S."/>
            <person name="Lewis L.R."/>
            <person name="Nazareth L.V."/>
            <person name="Okwuonu G."/>
            <person name="Santibanez J."/>
            <person name="Warren W.C."/>
            <person name="Mardis E.R."/>
            <person name="Weinstock G.M."/>
            <person name="Wilson R.K."/>
            <person name="Delehaunty K."/>
            <person name="Dooling D."/>
            <person name="Fronik C."/>
            <person name="Fulton L."/>
            <person name="Fulton B."/>
            <person name="Graves T."/>
            <person name="Minx P."/>
            <person name="Sodergren E."/>
            <person name="Birney E."/>
            <person name="Margulies E.H."/>
            <person name="Herrero J."/>
            <person name="Green E.D."/>
            <person name="Haussler D."/>
            <person name="Siepel A."/>
            <person name="Goldman N."/>
            <person name="Pollard K.S."/>
            <person name="Pedersen J.S."/>
            <person name="Lander E.S."/>
            <person name="Kellis M."/>
        </authorList>
    </citation>
    <scope>NUCLEOTIDE SEQUENCE [LARGE SCALE GENOMIC DNA]</scope>
    <source>
        <strain evidence="3 4">Thorbecke inbred</strain>
    </source>
</reference>
<dbReference type="InParanoid" id="A0A5F9D2M8"/>
<dbReference type="Gene3D" id="3.30.70.330">
    <property type="match status" value="1"/>
</dbReference>
<evidence type="ECO:0000256" key="2">
    <source>
        <dbReference type="SAM" id="MobiDB-lite"/>
    </source>
</evidence>
<dbReference type="InterPro" id="IPR035979">
    <property type="entry name" value="RBD_domain_sf"/>
</dbReference>
<dbReference type="SUPFAM" id="SSF54928">
    <property type="entry name" value="RNA-binding domain, RBD"/>
    <property type="match status" value="1"/>
</dbReference>
<feature type="compositionally biased region" description="Gly residues" evidence="2">
    <location>
        <begin position="304"/>
        <end position="317"/>
    </location>
</feature>
<evidence type="ECO:0000313" key="3">
    <source>
        <dbReference type="Ensembl" id="ENSOCUP00000040421.1"/>
    </source>
</evidence>
<feature type="region of interest" description="Disordered" evidence="2">
    <location>
        <begin position="304"/>
        <end position="323"/>
    </location>
</feature>
<feature type="region of interest" description="Disordered" evidence="2">
    <location>
        <begin position="203"/>
        <end position="295"/>
    </location>
</feature>
<accession>A0A5F9D2M8</accession>
<dbReference type="STRING" id="9986.ENSOCUP00000040421"/>
<dbReference type="GO" id="GO:0003730">
    <property type="term" value="F:mRNA 3'-UTR binding"/>
    <property type="evidence" value="ECO:0007669"/>
    <property type="project" value="TreeGrafter"/>
</dbReference>
<dbReference type="GO" id="GO:0071013">
    <property type="term" value="C:catalytic step 2 spliceosome"/>
    <property type="evidence" value="ECO:0007669"/>
    <property type="project" value="TreeGrafter"/>
</dbReference>
<dbReference type="InterPro" id="IPR012677">
    <property type="entry name" value="Nucleotide-bd_a/b_plait_sf"/>
</dbReference>
<dbReference type="PANTHER" id="PTHR48026">
    <property type="entry name" value="HOMOLOGOUS TO DROSOPHILA SQD (SQUID) PROTEIN"/>
    <property type="match status" value="1"/>
</dbReference>
<organism evidence="3 4">
    <name type="scientific">Oryctolagus cuniculus</name>
    <name type="common">Rabbit</name>
    <dbReference type="NCBI Taxonomy" id="9986"/>
    <lineage>
        <taxon>Eukaryota</taxon>
        <taxon>Metazoa</taxon>
        <taxon>Chordata</taxon>
        <taxon>Craniata</taxon>
        <taxon>Vertebrata</taxon>
        <taxon>Euteleostomi</taxon>
        <taxon>Mammalia</taxon>
        <taxon>Eutheria</taxon>
        <taxon>Euarchontoglires</taxon>
        <taxon>Glires</taxon>
        <taxon>Lagomorpha</taxon>
        <taxon>Leporidae</taxon>
        <taxon>Oryctolagus</taxon>
    </lineage>
</organism>
<proteinExistence type="predicted"/>
<dbReference type="EMBL" id="AAGW02042884">
    <property type="status" value="NOT_ANNOTATED_CDS"/>
    <property type="molecule type" value="Genomic_DNA"/>
</dbReference>
<dbReference type="GeneTree" id="ENSGT00940000154808"/>
<sequence length="323" mass="34420">MEGSYTMEPEQLRKLFIGGLSFETIDDNWREHCEKWVTHTDCVVKRAPPQIKHSRGFGFVDAAMCAPSHKVDGRVVEPMRAVSREDSIKPSAHLSVKKIFGGGIKEDTEEYNWTDYFEKVGKEEGFAFVTFDAHDTVDRIVVHKYYTIYGHSGEVKKVLSKQKMQSVARSLSGPGGGIWCEDRNFGGGRGNFGFGKNLSGKGGLAGRGGGPRGSYGGGDGGNSGGGPGYSSRRGFGGTESGYGNQDGGCSRGAYDGHTEGEDFGGGNYGGGGNRNDFGNYNGQQQSNYGPMKGSSFAGRSLGSPYGGGYGSGGGSGEYGRWRF</sequence>
<reference evidence="3" key="3">
    <citation type="submission" date="2025-09" db="UniProtKB">
        <authorList>
            <consortium name="Ensembl"/>
        </authorList>
    </citation>
    <scope>IDENTIFICATION</scope>
    <source>
        <strain evidence="3">Thorbecke</strain>
    </source>
</reference>
<evidence type="ECO:0008006" key="5">
    <source>
        <dbReference type="Google" id="ProtNLM"/>
    </source>
</evidence>